<dbReference type="EMBL" id="LR828258">
    <property type="protein sequence ID" value="CAD0363729.1"/>
    <property type="molecule type" value="Genomic_DNA"/>
</dbReference>
<evidence type="ECO:0000259" key="1">
    <source>
        <dbReference type="Pfam" id="PF16289"/>
    </source>
</evidence>
<evidence type="ECO:0000313" key="2">
    <source>
        <dbReference type="EMBL" id="CAD0363729.1"/>
    </source>
</evidence>
<dbReference type="AlphaFoldDB" id="A0A6V7FK59"/>
<evidence type="ECO:0000313" key="3">
    <source>
        <dbReference type="EMBL" id="MDV7248562.1"/>
    </source>
</evidence>
<sequence>MPAINVFIDTNILLNFYSFSEDKSSHLENLTKLVGPDQIIVHLPKQVEDEFWRNRESKIYTVVTEFNKAKPAASIPNHMREMDTAIQYKAALDTAAAAQKKLVGNVLGLAALEDLEVDHRIRALFAASVKHDDCEMALSRAITRMHKGNPPGKPGNIGDRYNWETLLSTLPNEDLHVVTNDGDFTTPLQPIGKQPRPMPFLVKEWAAKAPGRNLYVYSSIQSLLSYYKNLVDQPEEVQSQVGLVPNQVAQPAEQNPVAEEVAPVVDPQVELAKQVAIEKLVTSESFQKTHQAITDLTAHIPLITVEDANKLFEAATANNQISRIINDQDVRTFYVTVLNKHFLDADSDLVNVMIELLGLEANEDPEGDD</sequence>
<dbReference type="EMBL" id="LR828258">
    <property type="protein sequence ID" value="CAD0363731.1"/>
    <property type="molecule type" value="Genomic_DNA"/>
</dbReference>
<dbReference type="RefSeq" id="WP_180313950.1">
    <property type="nucleotide sequence ID" value="NZ_JAVTRY010000034.1"/>
</dbReference>
<gene>
    <name evidence="2" type="ORF">CFBP498_49310</name>
    <name evidence="3" type="ORF">R4K57_09110</name>
</gene>
<reference evidence="3 5" key="2">
    <citation type="submission" date="2023-10" db="EMBL/GenBank/DDBJ databases">
        <title>A new tool for lettuce pathogen research.</title>
        <authorList>
            <person name="Horton K.N."/>
            <person name="Cseke L.J."/>
            <person name="Badiwe M."/>
            <person name="Tesfaye D."/>
            <person name="Klein A."/>
            <person name="Su J."/>
            <person name="Potnis N."/>
            <person name="Gassmann W."/>
        </authorList>
    </citation>
    <scope>NUCLEOTIDE SEQUENCE [LARGE SCALE GENOMIC DNA]</scope>
    <source>
        <strain evidence="3 5">JSKH1901</strain>
    </source>
</reference>
<accession>A0A6V7FK59</accession>
<keyword evidence="4" id="KW-1185">Reference proteome</keyword>
<dbReference type="InterPro" id="IPR032557">
    <property type="entry name" value="DUF4935"/>
</dbReference>
<organism evidence="2 4">
    <name type="scientific">Xanthomonas hortorum pv. vitians</name>
    <dbReference type="NCBI Taxonomy" id="83224"/>
    <lineage>
        <taxon>Bacteria</taxon>
        <taxon>Pseudomonadati</taxon>
        <taxon>Pseudomonadota</taxon>
        <taxon>Gammaproteobacteria</taxon>
        <taxon>Lysobacterales</taxon>
        <taxon>Lysobacteraceae</taxon>
        <taxon>Xanthomonas</taxon>
    </lineage>
</organism>
<dbReference type="Pfam" id="PF16289">
    <property type="entry name" value="PIN_12"/>
    <property type="match status" value="1"/>
</dbReference>
<evidence type="ECO:0000313" key="5">
    <source>
        <dbReference type="Proteomes" id="UP001187425"/>
    </source>
</evidence>
<evidence type="ECO:0000313" key="4">
    <source>
        <dbReference type="Proteomes" id="UP000515406"/>
    </source>
</evidence>
<proteinExistence type="predicted"/>
<dbReference type="Proteomes" id="UP001187425">
    <property type="component" value="Unassembled WGS sequence"/>
</dbReference>
<keyword evidence="2" id="KW-0614">Plasmid</keyword>
<dbReference type="EMBL" id="JAWMQI010000027">
    <property type="protein sequence ID" value="MDV7248562.1"/>
    <property type="molecule type" value="Genomic_DNA"/>
</dbReference>
<protein>
    <submittedName>
        <fullName evidence="3">PIN domain-containing protein</fullName>
    </submittedName>
</protein>
<name>A0A6V7FK59_9XANT</name>
<dbReference type="Proteomes" id="UP000515406">
    <property type="component" value="Plasmid CFBP498_p224"/>
</dbReference>
<geneLocation type="plasmid" evidence="2 4">
    <name>CFBP498_p224</name>
</geneLocation>
<reference evidence="2 4" key="1">
    <citation type="submission" date="2020-07" db="EMBL/GenBank/DDBJ databases">
        <authorList>
            <person name="Pothier F. J."/>
        </authorList>
    </citation>
    <scope>NUCLEOTIDE SEQUENCE [LARGE SCALE GENOMIC DNA]</scope>
    <source>
        <strain evidence="2 4">CFBP 498</strain>
        <plasmid evidence="2 4">CFBP498_p224</plasmid>
    </source>
</reference>
<feature type="domain" description="DUF4935" evidence="1">
    <location>
        <begin position="6"/>
        <end position="184"/>
    </location>
</feature>